<evidence type="ECO:0000313" key="7">
    <source>
        <dbReference type="Proteomes" id="UP000623467"/>
    </source>
</evidence>
<keyword evidence="1" id="KW-0479">Metal-binding</keyword>
<keyword evidence="3" id="KW-0862">Zinc</keyword>
<dbReference type="PROSITE" id="PS01360">
    <property type="entry name" value="ZF_MYND_1"/>
    <property type="match status" value="1"/>
</dbReference>
<evidence type="ECO:0000256" key="2">
    <source>
        <dbReference type="ARBA" id="ARBA00022771"/>
    </source>
</evidence>
<organism evidence="6 7">
    <name type="scientific">Mycena sanguinolenta</name>
    <dbReference type="NCBI Taxonomy" id="230812"/>
    <lineage>
        <taxon>Eukaryota</taxon>
        <taxon>Fungi</taxon>
        <taxon>Dikarya</taxon>
        <taxon>Basidiomycota</taxon>
        <taxon>Agaricomycotina</taxon>
        <taxon>Agaricomycetes</taxon>
        <taxon>Agaricomycetidae</taxon>
        <taxon>Agaricales</taxon>
        <taxon>Marasmiineae</taxon>
        <taxon>Mycenaceae</taxon>
        <taxon>Mycena</taxon>
    </lineage>
</organism>
<keyword evidence="7" id="KW-1185">Reference proteome</keyword>
<evidence type="ECO:0000256" key="3">
    <source>
        <dbReference type="ARBA" id="ARBA00022833"/>
    </source>
</evidence>
<dbReference type="PROSITE" id="PS50865">
    <property type="entry name" value="ZF_MYND_2"/>
    <property type="match status" value="1"/>
</dbReference>
<proteinExistence type="predicted"/>
<evidence type="ECO:0000313" key="6">
    <source>
        <dbReference type="EMBL" id="KAF7354757.1"/>
    </source>
</evidence>
<sequence length="382" mass="43094">MALKFVRDSRAPNLTVTTVWDRWKPACDACGRLESSLKKKSKLLTCSGCLLAKYCSKECQKRDWNNEHKNRCHLFEADRKLSTVFAKSLGTGTVNDPTLSLEEKMINWNLLNVYNHLVIACAALNHDETLAKSQTVDVGIFLKLVGERTNSKYDHRTFIIDKVGLFPRCDTAKFAEEIDWYKGNTSQHTPTSDHIKIIVGFCRLPEVGLSQVQLWCPSVSTIKADFLPPNFDLHRYITHVNRGITHFHASFWPLPRNVLMNMTEVEEDEVEKGASSALSDYASRHHEVLFGRQGQGVASLLQSDGAKVPSFKRNQSAKSGYFRSCAPGETDANDSEDFKKLVVDPSRMVRMLSRVIERATTPKDEALEKKRARLLIEGCSAN</sequence>
<dbReference type="Gene3D" id="6.10.140.2220">
    <property type="match status" value="1"/>
</dbReference>
<dbReference type="AlphaFoldDB" id="A0A8H6YA98"/>
<evidence type="ECO:0000256" key="1">
    <source>
        <dbReference type="ARBA" id="ARBA00022723"/>
    </source>
</evidence>
<dbReference type="Pfam" id="PF01753">
    <property type="entry name" value="zf-MYND"/>
    <property type="match status" value="1"/>
</dbReference>
<dbReference type="GO" id="GO:0008270">
    <property type="term" value="F:zinc ion binding"/>
    <property type="evidence" value="ECO:0007669"/>
    <property type="project" value="UniProtKB-KW"/>
</dbReference>
<name>A0A8H6YA98_9AGAR</name>
<evidence type="ECO:0000256" key="4">
    <source>
        <dbReference type="PROSITE-ProRule" id="PRU00134"/>
    </source>
</evidence>
<gene>
    <name evidence="6" type="ORF">MSAN_01389800</name>
</gene>
<dbReference type="Proteomes" id="UP000623467">
    <property type="component" value="Unassembled WGS sequence"/>
</dbReference>
<dbReference type="OrthoDB" id="3202243at2759"/>
<accession>A0A8H6YA98</accession>
<reference evidence="6" key="1">
    <citation type="submission" date="2020-05" db="EMBL/GenBank/DDBJ databases">
        <title>Mycena genomes resolve the evolution of fungal bioluminescence.</title>
        <authorList>
            <person name="Tsai I.J."/>
        </authorList>
    </citation>
    <scope>NUCLEOTIDE SEQUENCE</scope>
    <source>
        <strain evidence="6">160909Yilan</strain>
    </source>
</reference>
<comment type="caution">
    <text evidence="6">The sequence shown here is derived from an EMBL/GenBank/DDBJ whole genome shotgun (WGS) entry which is preliminary data.</text>
</comment>
<dbReference type="InterPro" id="IPR002893">
    <property type="entry name" value="Znf_MYND"/>
</dbReference>
<keyword evidence="2 4" id="KW-0863">Zinc-finger</keyword>
<dbReference type="SUPFAM" id="SSF144232">
    <property type="entry name" value="HIT/MYND zinc finger-like"/>
    <property type="match status" value="1"/>
</dbReference>
<evidence type="ECO:0000259" key="5">
    <source>
        <dbReference type="PROSITE" id="PS50865"/>
    </source>
</evidence>
<dbReference type="EMBL" id="JACAZH010000011">
    <property type="protein sequence ID" value="KAF7354757.1"/>
    <property type="molecule type" value="Genomic_DNA"/>
</dbReference>
<protein>
    <submittedName>
        <fullName evidence="6">Mynd domain protein</fullName>
    </submittedName>
</protein>
<feature type="domain" description="MYND-type" evidence="5">
    <location>
        <begin position="27"/>
        <end position="72"/>
    </location>
</feature>